<gene>
    <name evidence="2" type="ORF">GGR48_003273</name>
</gene>
<organism evidence="2 3">
    <name type="scientific">Sphingomonas pseudosanguinis</name>
    <dbReference type="NCBI Taxonomy" id="413712"/>
    <lineage>
        <taxon>Bacteria</taxon>
        <taxon>Pseudomonadati</taxon>
        <taxon>Pseudomonadota</taxon>
        <taxon>Alphaproteobacteria</taxon>
        <taxon>Sphingomonadales</taxon>
        <taxon>Sphingomonadaceae</taxon>
        <taxon>Sphingomonas</taxon>
    </lineage>
</organism>
<name>A0A7W6ACJ5_9SPHN</name>
<accession>A0A7W6ACJ5</accession>
<dbReference type="AlphaFoldDB" id="A0A7W6ACJ5"/>
<feature type="domain" description="ImpA N-terminal" evidence="1">
    <location>
        <begin position="10"/>
        <end position="118"/>
    </location>
</feature>
<reference evidence="2 3" key="1">
    <citation type="submission" date="2020-08" db="EMBL/GenBank/DDBJ databases">
        <title>Genomic Encyclopedia of Type Strains, Phase IV (KMG-IV): sequencing the most valuable type-strain genomes for metagenomic binning, comparative biology and taxonomic classification.</title>
        <authorList>
            <person name="Goeker M."/>
        </authorList>
    </citation>
    <scope>NUCLEOTIDE SEQUENCE [LARGE SCALE GENOMIC DNA]</scope>
    <source>
        <strain evidence="2 3">DSM 19512</strain>
    </source>
</reference>
<dbReference type="Pfam" id="PF06812">
    <property type="entry name" value="ImpA_N"/>
    <property type="match status" value="1"/>
</dbReference>
<sequence>MAPDIDTLSQPLSLDAPAGPDLSYDNGRQAIEQAFADDGEEVDWPRTIALTVAQAQETRDVWLAIYWMRAGAQSGDLEAVESGATLLADLFERMWTDAHPTIAEYGIQGRRGACESLVRIGEFLGPLRRVPLIQHARLGSFSGADLERFAEGGTSEPGYGPFRAAVADTPVDVLEAAVARLTRIEAAIRRADAVLSDRASAIGETGTNFEPTYDVLRTITRALAPFTGATHDDEVITNIGEVSPQASQSNSAGFVAGRINNREDVAKSIDQIIAYYARSEPSSPIPIGLKRIKSWITMDFMEILKDIAPGSGNEASAVLMARDSGGSSSDLM</sequence>
<dbReference type="RefSeq" id="WP_183952856.1">
    <property type="nucleotide sequence ID" value="NZ_JACIDH010000022.1"/>
</dbReference>
<evidence type="ECO:0000259" key="1">
    <source>
        <dbReference type="Pfam" id="PF06812"/>
    </source>
</evidence>
<comment type="caution">
    <text evidence="2">The sequence shown here is derived from an EMBL/GenBank/DDBJ whole genome shotgun (WGS) entry which is preliminary data.</text>
</comment>
<evidence type="ECO:0000313" key="3">
    <source>
        <dbReference type="Proteomes" id="UP000538670"/>
    </source>
</evidence>
<protein>
    <submittedName>
        <fullName evidence="2">Type VI secretion system protein ImpA</fullName>
    </submittedName>
</protein>
<dbReference type="EMBL" id="JACIDH010000022">
    <property type="protein sequence ID" value="MBB3880822.1"/>
    <property type="molecule type" value="Genomic_DNA"/>
</dbReference>
<evidence type="ECO:0000313" key="2">
    <source>
        <dbReference type="EMBL" id="MBB3880822.1"/>
    </source>
</evidence>
<proteinExistence type="predicted"/>
<dbReference type="InterPro" id="IPR017740">
    <property type="entry name" value="TssA-like"/>
</dbReference>
<keyword evidence="3" id="KW-1185">Reference proteome</keyword>
<dbReference type="PANTHER" id="PTHR37951">
    <property type="entry name" value="CYTOPLASMIC PROTEIN-RELATED"/>
    <property type="match status" value="1"/>
</dbReference>
<dbReference type="Proteomes" id="UP000538670">
    <property type="component" value="Unassembled WGS sequence"/>
</dbReference>
<dbReference type="PANTHER" id="PTHR37951:SF1">
    <property type="entry name" value="TYPE VI SECRETION SYSTEM COMPONENT TSSA1"/>
    <property type="match status" value="1"/>
</dbReference>
<dbReference type="InterPro" id="IPR010657">
    <property type="entry name" value="ImpA_N"/>
</dbReference>